<evidence type="ECO:0000313" key="1">
    <source>
        <dbReference type="EMBL" id="GFG72919.1"/>
    </source>
</evidence>
<accession>A0A7I9XSE6</accession>
<protein>
    <submittedName>
        <fullName evidence="1">Uncharacterized protein</fullName>
    </submittedName>
</protein>
<dbReference type="AlphaFoldDB" id="A0A7I9XSE6"/>
<evidence type="ECO:0000313" key="2">
    <source>
        <dbReference type="Proteomes" id="UP000465361"/>
    </source>
</evidence>
<dbReference type="Proteomes" id="UP000465361">
    <property type="component" value="Unassembled WGS sequence"/>
</dbReference>
<dbReference type="EMBL" id="BLKW01000002">
    <property type="protein sequence ID" value="GFG72919.1"/>
    <property type="molecule type" value="Genomic_DNA"/>
</dbReference>
<name>A0A7I9XSE6_9MYCO</name>
<reference evidence="1 2" key="1">
    <citation type="journal article" date="2019" name="Emerg. Microbes Infect.">
        <title>Comprehensive subspecies identification of 175 nontuberculous mycobacteria species based on 7547 genomic profiles.</title>
        <authorList>
            <person name="Matsumoto Y."/>
            <person name="Kinjo T."/>
            <person name="Motooka D."/>
            <person name="Nabeya D."/>
            <person name="Jung N."/>
            <person name="Uechi K."/>
            <person name="Horii T."/>
            <person name="Iida T."/>
            <person name="Fujita J."/>
            <person name="Nakamura S."/>
        </authorList>
    </citation>
    <scope>NUCLEOTIDE SEQUENCE [LARGE SCALE GENOMIC DNA]</scope>
    <source>
        <strain evidence="1 2">JCM 17322</strain>
    </source>
</reference>
<proteinExistence type="predicted"/>
<keyword evidence="2" id="KW-1185">Reference proteome</keyword>
<sequence>MPDNVRTLDLWIRDPLRQNSPSYGNQPAHIRLDTRVDTLANRDDSVNRKRARRRPRRLLPPAHLTQRITYSACRTTLVVFGTAVLGRRRFRPRMRCERRCRKSRRTVATR</sequence>
<gene>
    <name evidence="1" type="ORF">MBOT_02840</name>
</gene>
<organism evidence="1 2">
    <name type="scientific">Mycobacterium botniense</name>
    <dbReference type="NCBI Taxonomy" id="84962"/>
    <lineage>
        <taxon>Bacteria</taxon>
        <taxon>Bacillati</taxon>
        <taxon>Actinomycetota</taxon>
        <taxon>Actinomycetes</taxon>
        <taxon>Mycobacteriales</taxon>
        <taxon>Mycobacteriaceae</taxon>
        <taxon>Mycobacterium</taxon>
    </lineage>
</organism>
<comment type="caution">
    <text evidence="1">The sequence shown here is derived from an EMBL/GenBank/DDBJ whole genome shotgun (WGS) entry which is preliminary data.</text>
</comment>